<evidence type="ECO:0000313" key="2">
    <source>
        <dbReference type="Proteomes" id="UP000095283"/>
    </source>
</evidence>
<keyword evidence="1" id="KW-1133">Transmembrane helix</keyword>
<keyword evidence="1" id="KW-0812">Transmembrane</keyword>
<proteinExistence type="predicted"/>
<dbReference type="Proteomes" id="UP000095283">
    <property type="component" value="Unplaced"/>
</dbReference>
<sequence>MGVEGSDARIRATFPSKLCFILAKILINVSSFIYSKGLTIYMSLTLLYLRPNLACCQSRRRFFNLSVRGLGLRYSSKAAYKIRLKNLHQIKE</sequence>
<dbReference type="WBParaSite" id="Hba_03584">
    <property type="protein sequence ID" value="Hba_03584"/>
    <property type="gene ID" value="Hba_03584"/>
</dbReference>
<evidence type="ECO:0000256" key="1">
    <source>
        <dbReference type="SAM" id="Phobius"/>
    </source>
</evidence>
<protein>
    <submittedName>
        <fullName evidence="3">Uncharacterized protein</fullName>
    </submittedName>
</protein>
<feature type="transmembrane region" description="Helical" evidence="1">
    <location>
        <begin position="21"/>
        <end position="49"/>
    </location>
</feature>
<keyword evidence="2" id="KW-1185">Reference proteome</keyword>
<organism evidence="2 3">
    <name type="scientific">Heterorhabditis bacteriophora</name>
    <name type="common">Entomopathogenic nematode worm</name>
    <dbReference type="NCBI Taxonomy" id="37862"/>
    <lineage>
        <taxon>Eukaryota</taxon>
        <taxon>Metazoa</taxon>
        <taxon>Ecdysozoa</taxon>
        <taxon>Nematoda</taxon>
        <taxon>Chromadorea</taxon>
        <taxon>Rhabditida</taxon>
        <taxon>Rhabditina</taxon>
        <taxon>Rhabditomorpha</taxon>
        <taxon>Strongyloidea</taxon>
        <taxon>Heterorhabditidae</taxon>
        <taxon>Heterorhabditis</taxon>
    </lineage>
</organism>
<evidence type="ECO:0000313" key="3">
    <source>
        <dbReference type="WBParaSite" id="Hba_03584"/>
    </source>
</evidence>
<accession>A0A1I7WF36</accession>
<dbReference type="AlphaFoldDB" id="A0A1I7WF36"/>
<reference evidence="3" key="1">
    <citation type="submission" date="2016-11" db="UniProtKB">
        <authorList>
            <consortium name="WormBaseParasite"/>
        </authorList>
    </citation>
    <scope>IDENTIFICATION</scope>
</reference>
<keyword evidence="1" id="KW-0472">Membrane</keyword>
<name>A0A1I7WF36_HETBA</name>